<keyword evidence="3" id="KW-1185">Reference proteome</keyword>
<dbReference type="AlphaFoldDB" id="A0AAD7K2K6"/>
<feature type="region of interest" description="Disordered" evidence="1">
    <location>
        <begin position="136"/>
        <end position="155"/>
    </location>
</feature>
<feature type="region of interest" description="Disordered" evidence="1">
    <location>
        <begin position="1"/>
        <end position="104"/>
    </location>
</feature>
<feature type="compositionally biased region" description="Basic and acidic residues" evidence="1">
    <location>
        <begin position="34"/>
        <end position="50"/>
    </location>
</feature>
<evidence type="ECO:0000313" key="2">
    <source>
        <dbReference type="EMBL" id="KAJ7776985.1"/>
    </source>
</evidence>
<feature type="compositionally biased region" description="Acidic residues" evidence="1">
    <location>
        <begin position="89"/>
        <end position="104"/>
    </location>
</feature>
<evidence type="ECO:0000256" key="1">
    <source>
        <dbReference type="SAM" id="MobiDB-lite"/>
    </source>
</evidence>
<proteinExistence type="predicted"/>
<dbReference type="EMBL" id="JARJLG010000011">
    <property type="protein sequence ID" value="KAJ7776985.1"/>
    <property type="molecule type" value="Genomic_DNA"/>
</dbReference>
<organism evidence="2 3">
    <name type="scientific">Mycena maculata</name>
    <dbReference type="NCBI Taxonomy" id="230809"/>
    <lineage>
        <taxon>Eukaryota</taxon>
        <taxon>Fungi</taxon>
        <taxon>Dikarya</taxon>
        <taxon>Basidiomycota</taxon>
        <taxon>Agaricomycotina</taxon>
        <taxon>Agaricomycetes</taxon>
        <taxon>Agaricomycetidae</taxon>
        <taxon>Agaricales</taxon>
        <taxon>Marasmiineae</taxon>
        <taxon>Mycenaceae</taxon>
        <taxon>Mycena</taxon>
    </lineage>
</organism>
<feature type="region of interest" description="Disordered" evidence="1">
    <location>
        <begin position="190"/>
        <end position="242"/>
    </location>
</feature>
<feature type="compositionally biased region" description="Acidic residues" evidence="1">
    <location>
        <begin position="51"/>
        <end position="63"/>
    </location>
</feature>
<dbReference type="Proteomes" id="UP001215280">
    <property type="component" value="Unassembled WGS sequence"/>
</dbReference>
<reference evidence="2" key="1">
    <citation type="submission" date="2023-03" db="EMBL/GenBank/DDBJ databases">
        <title>Massive genome expansion in bonnet fungi (Mycena s.s.) driven by repeated elements and novel gene families across ecological guilds.</title>
        <authorList>
            <consortium name="Lawrence Berkeley National Laboratory"/>
            <person name="Harder C.B."/>
            <person name="Miyauchi S."/>
            <person name="Viragh M."/>
            <person name="Kuo A."/>
            <person name="Thoen E."/>
            <person name="Andreopoulos B."/>
            <person name="Lu D."/>
            <person name="Skrede I."/>
            <person name="Drula E."/>
            <person name="Henrissat B."/>
            <person name="Morin E."/>
            <person name="Kohler A."/>
            <person name="Barry K."/>
            <person name="LaButti K."/>
            <person name="Morin E."/>
            <person name="Salamov A."/>
            <person name="Lipzen A."/>
            <person name="Mereny Z."/>
            <person name="Hegedus B."/>
            <person name="Baldrian P."/>
            <person name="Stursova M."/>
            <person name="Weitz H."/>
            <person name="Taylor A."/>
            <person name="Grigoriev I.V."/>
            <person name="Nagy L.G."/>
            <person name="Martin F."/>
            <person name="Kauserud H."/>
        </authorList>
    </citation>
    <scope>NUCLEOTIDE SEQUENCE</scope>
    <source>
        <strain evidence="2">CBHHK188m</strain>
    </source>
</reference>
<name>A0AAD7K2K6_9AGAR</name>
<comment type="caution">
    <text evidence="2">The sequence shown here is derived from an EMBL/GenBank/DDBJ whole genome shotgun (WGS) entry which is preliminary data.</text>
</comment>
<sequence>MSESPSPAPTSPSRGRGRGKSRGGLGKYLRARGRGRDLGRPAEFGKRLVLEGEEANEEDEEEAAERAAELAQKFSRRNLGTNADRYAEPEPELDSDGEPAVEPEVDLSSFLERQRISDAAGPSLLPEMDAADDEDVDHSLAHISSGGPKPISSRKGKIAEIAWDELDELEREKAAAEAIWDLKARFRAKSEKLRKSAVPAGRERKPGTSYVEAPPLPLPDGAQPPPKDPKEDMQDFLDDLLA</sequence>
<feature type="compositionally biased region" description="Pro residues" evidence="1">
    <location>
        <begin position="1"/>
        <end position="10"/>
    </location>
</feature>
<protein>
    <submittedName>
        <fullName evidence="2">Uncharacterized protein</fullName>
    </submittedName>
</protein>
<gene>
    <name evidence="2" type="ORF">DFH07DRAFT_798343</name>
</gene>
<feature type="compositionally biased region" description="Pro residues" evidence="1">
    <location>
        <begin position="214"/>
        <end position="226"/>
    </location>
</feature>
<accession>A0AAD7K2K6</accession>
<evidence type="ECO:0000313" key="3">
    <source>
        <dbReference type="Proteomes" id="UP001215280"/>
    </source>
</evidence>